<dbReference type="AlphaFoldDB" id="A0A7K1L897"/>
<feature type="region of interest" description="Disordered" evidence="1">
    <location>
        <begin position="64"/>
        <end position="159"/>
    </location>
</feature>
<accession>A0A7K1L897</accession>
<evidence type="ECO:0000256" key="2">
    <source>
        <dbReference type="SAM" id="Phobius"/>
    </source>
</evidence>
<feature type="compositionally biased region" description="Pro residues" evidence="1">
    <location>
        <begin position="88"/>
        <end position="97"/>
    </location>
</feature>
<name>A0A7K1L897_9ACTN</name>
<reference evidence="3 4" key="1">
    <citation type="submission" date="2019-11" db="EMBL/GenBank/DDBJ databases">
        <authorList>
            <person name="Cao P."/>
        </authorList>
    </citation>
    <scope>NUCLEOTIDE SEQUENCE [LARGE SCALE GENOMIC DNA]</scope>
    <source>
        <strain evidence="3 4">NEAU-AAG5</strain>
    </source>
</reference>
<keyword evidence="2" id="KW-1133">Transmembrane helix</keyword>
<keyword evidence="4" id="KW-1185">Reference proteome</keyword>
<evidence type="ECO:0000313" key="3">
    <source>
        <dbReference type="EMBL" id="MUN40660.1"/>
    </source>
</evidence>
<keyword evidence="2" id="KW-0812">Transmembrane</keyword>
<gene>
    <name evidence="3" type="ORF">GNZ18_29250</name>
</gene>
<organism evidence="3 4">
    <name type="scientific">Actinomadura litoris</name>
    <dbReference type="NCBI Taxonomy" id="2678616"/>
    <lineage>
        <taxon>Bacteria</taxon>
        <taxon>Bacillati</taxon>
        <taxon>Actinomycetota</taxon>
        <taxon>Actinomycetes</taxon>
        <taxon>Streptosporangiales</taxon>
        <taxon>Thermomonosporaceae</taxon>
        <taxon>Actinomadura</taxon>
    </lineage>
</organism>
<proteinExistence type="predicted"/>
<dbReference type="RefSeq" id="WP_156219805.1">
    <property type="nucleotide sequence ID" value="NZ_WOFH01000011.1"/>
</dbReference>
<protein>
    <submittedName>
        <fullName evidence="3">Uncharacterized protein</fullName>
    </submittedName>
</protein>
<evidence type="ECO:0000313" key="4">
    <source>
        <dbReference type="Proteomes" id="UP000432015"/>
    </source>
</evidence>
<comment type="caution">
    <text evidence="3">The sequence shown here is derived from an EMBL/GenBank/DDBJ whole genome shotgun (WGS) entry which is preliminary data.</text>
</comment>
<feature type="transmembrane region" description="Helical" evidence="2">
    <location>
        <begin position="39"/>
        <end position="59"/>
    </location>
</feature>
<sequence>MDLESELRKAMAEQVATATAPPSLVADVRRRHRRRVTRIRVGMGVAAASVAAVAFVPTYHSFTATPAGAPESGRPSTGVSVLQRPEEPPAPGAPAPSPAKGKPGAGPTHGSPGAHPSGGGSEGRPAKPGPPPVRGLPDWVTFLPDGLTPSEPCASTGEDGRRTTTCAWHGPSGWVEVAIVRGTGFGIGDLAPVRGVPGHTSVDGTPALTSDVPGSGRAGRQVSWLARPGVGVIVRAGGSAEGQLMRIAEGVRP</sequence>
<evidence type="ECO:0000256" key="1">
    <source>
        <dbReference type="SAM" id="MobiDB-lite"/>
    </source>
</evidence>
<keyword evidence="2" id="KW-0472">Membrane</keyword>
<feature type="compositionally biased region" description="Low complexity" evidence="1">
    <location>
        <begin position="98"/>
        <end position="115"/>
    </location>
</feature>
<dbReference type="Proteomes" id="UP000432015">
    <property type="component" value="Unassembled WGS sequence"/>
</dbReference>
<dbReference type="EMBL" id="WOFH01000011">
    <property type="protein sequence ID" value="MUN40660.1"/>
    <property type="molecule type" value="Genomic_DNA"/>
</dbReference>